<reference evidence="1" key="1">
    <citation type="submission" date="2024-03" db="EMBL/GenBank/DDBJ databases">
        <title>Novel Streptomyces species of biotechnological and ecological value are a feature of Machair soil.</title>
        <authorList>
            <person name="Prole J.R."/>
            <person name="Goodfellow M."/>
            <person name="Allenby N."/>
            <person name="Ward A.C."/>
        </authorList>
    </citation>
    <scope>NUCLEOTIDE SEQUENCE</scope>
    <source>
        <strain evidence="1">MS2.AVA.5</strain>
    </source>
</reference>
<protein>
    <submittedName>
        <fullName evidence="1">Uncharacterized protein</fullName>
    </submittedName>
</protein>
<accession>A0ACC6Q9C0</accession>
<dbReference type="Proteomes" id="UP001377168">
    <property type="component" value="Unassembled WGS sequence"/>
</dbReference>
<evidence type="ECO:0000313" key="1">
    <source>
        <dbReference type="EMBL" id="MEJ8640202.1"/>
    </source>
</evidence>
<dbReference type="EMBL" id="JBBKAJ010000039">
    <property type="protein sequence ID" value="MEJ8640202.1"/>
    <property type="molecule type" value="Genomic_DNA"/>
</dbReference>
<organism evidence="1 2">
    <name type="scientific">Streptomyces achmelvichensis</name>
    <dbReference type="NCBI Taxonomy" id="3134111"/>
    <lineage>
        <taxon>Bacteria</taxon>
        <taxon>Bacillati</taxon>
        <taxon>Actinomycetota</taxon>
        <taxon>Actinomycetes</taxon>
        <taxon>Kitasatosporales</taxon>
        <taxon>Streptomycetaceae</taxon>
        <taxon>Streptomyces</taxon>
    </lineage>
</organism>
<proteinExistence type="predicted"/>
<sequence>MPETIEQRHTIRFDHNGETLEAVATVKSIERREEKVSPLVGGDRIGLEAHMLVLLGDATEPVSYHLSMLVEETDWTIDAKFGPGSYPHWSHGFGVRYLATKGLPVEFDDVLNALAKERGLAEQIGRDTPLILARA</sequence>
<comment type="caution">
    <text evidence="1">The sequence shown here is derived from an EMBL/GenBank/DDBJ whole genome shotgun (WGS) entry which is preliminary data.</text>
</comment>
<name>A0ACC6Q9C0_9ACTN</name>
<gene>
    <name evidence="1" type="ORF">WKI67_43760</name>
</gene>
<evidence type="ECO:0000313" key="2">
    <source>
        <dbReference type="Proteomes" id="UP001377168"/>
    </source>
</evidence>
<keyword evidence="2" id="KW-1185">Reference proteome</keyword>